<dbReference type="PANTHER" id="PTHR48081:SF6">
    <property type="entry name" value="PEPTIDASE S9 PROLYL OLIGOPEPTIDASE CATALYTIC DOMAIN-CONTAINING PROTEIN"/>
    <property type="match status" value="1"/>
</dbReference>
<proteinExistence type="predicted"/>
<feature type="domain" description="Dienelactone hydrolase" evidence="2">
    <location>
        <begin position="145"/>
        <end position="253"/>
    </location>
</feature>
<dbReference type="Proteomes" id="UP000016569">
    <property type="component" value="Unassembled WGS sequence"/>
</dbReference>
<accession>A0A8E0NB16</accession>
<organism evidence="3 4">
    <name type="scientific">Brevundimonas abyssalis TAR-001</name>
    <dbReference type="NCBI Taxonomy" id="1391729"/>
    <lineage>
        <taxon>Bacteria</taxon>
        <taxon>Pseudomonadati</taxon>
        <taxon>Pseudomonadota</taxon>
        <taxon>Alphaproteobacteria</taxon>
        <taxon>Caulobacterales</taxon>
        <taxon>Caulobacteraceae</taxon>
        <taxon>Brevundimonas</taxon>
    </lineage>
</organism>
<protein>
    <submittedName>
        <fullName evidence="3">Xylanase</fullName>
    </submittedName>
</protein>
<sequence length="283" mass="29554">MAQQAPMTAMDAPAEPNALPLDTGGVEGSEAPESWFSQWGDTFVRNVTVATLTPVLPEPGTANGAAVILAPGGGFMFLSMSNEGWEVAQALADQGVAAFVLKYRVRPTPADLGEFEQSVTAMFAGAGPRPARPGGFSLADPVEDATAAFALVRSRADEWGVDPDRIGMVGFSAGAGTTLATTLTAPETRPAFIAPIYGAMTAVEVPETAPPMFVVLAADDPLFANSGFGLVESWRTAGRPVEFHLYQNGGHGFGLGNPGMTSLGWFDGFMRWLELNGFLQAGP</sequence>
<gene>
    <name evidence="3" type="ORF">MBEBAB_0672</name>
</gene>
<keyword evidence="3" id="KW-0858">Xylan degradation</keyword>
<dbReference type="GO" id="GO:0045493">
    <property type="term" value="P:xylan catabolic process"/>
    <property type="evidence" value="ECO:0007669"/>
    <property type="project" value="UniProtKB-KW"/>
</dbReference>
<evidence type="ECO:0000313" key="3">
    <source>
        <dbReference type="EMBL" id="GAD58422.1"/>
    </source>
</evidence>
<keyword evidence="3" id="KW-0326">Glycosidase</keyword>
<dbReference type="Pfam" id="PF01738">
    <property type="entry name" value="DLH"/>
    <property type="match status" value="1"/>
</dbReference>
<comment type="caution">
    <text evidence="3">The sequence shown here is derived from an EMBL/GenBank/DDBJ whole genome shotgun (WGS) entry which is preliminary data.</text>
</comment>
<dbReference type="EMBL" id="BATC01000007">
    <property type="protein sequence ID" value="GAD58422.1"/>
    <property type="molecule type" value="Genomic_DNA"/>
</dbReference>
<evidence type="ECO:0000256" key="1">
    <source>
        <dbReference type="ARBA" id="ARBA00022801"/>
    </source>
</evidence>
<keyword evidence="4" id="KW-1185">Reference proteome</keyword>
<evidence type="ECO:0000259" key="2">
    <source>
        <dbReference type="Pfam" id="PF01738"/>
    </source>
</evidence>
<dbReference type="InterPro" id="IPR050300">
    <property type="entry name" value="GDXG_lipolytic_enzyme"/>
</dbReference>
<dbReference type="AlphaFoldDB" id="A0A8E0NB16"/>
<keyword evidence="1 3" id="KW-0378">Hydrolase</keyword>
<dbReference type="PANTHER" id="PTHR48081">
    <property type="entry name" value="AB HYDROLASE SUPERFAMILY PROTEIN C4A8.06C"/>
    <property type="match status" value="1"/>
</dbReference>
<dbReference type="Gene3D" id="3.40.50.1820">
    <property type="entry name" value="alpha/beta hydrolase"/>
    <property type="match status" value="1"/>
</dbReference>
<keyword evidence="3" id="KW-0119">Carbohydrate metabolism</keyword>
<keyword evidence="3" id="KW-0624">Polysaccharide degradation</keyword>
<dbReference type="SUPFAM" id="SSF53474">
    <property type="entry name" value="alpha/beta-Hydrolases"/>
    <property type="match status" value="1"/>
</dbReference>
<dbReference type="InterPro" id="IPR002925">
    <property type="entry name" value="Dienelactn_hydro"/>
</dbReference>
<name>A0A8E0NB16_9CAUL</name>
<reference evidence="4" key="1">
    <citation type="journal article" date="2013" name="Genome Announc.">
        <title>Draft Genome Sequence of the Dimorphic Prosthecate Bacterium Brevundimonas abyssalis TAR-001T.</title>
        <authorList>
            <person name="Tsubouchi T."/>
            <person name="Nishi S."/>
            <person name="Usui K."/>
            <person name="Shimane Y."/>
            <person name="Takaki Y."/>
            <person name="Maruyama T."/>
            <person name="Hatada Y."/>
        </authorList>
    </citation>
    <scope>NUCLEOTIDE SEQUENCE [LARGE SCALE GENOMIC DNA]</scope>
    <source>
        <strain evidence="4">TAR-001</strain>
    </source>
</reference>
<dbReference type="GO" id="GO:0016798">
    <property type="term" value="F:hydrolase activity, acting on glycosyl bonds"/>
    <property type="evidence" value="ECO:0007669"/>
    <property type="project" value="UniProtKB-KW"/>
</dbReference>
<dbReference type="InterPro" id="IPR029058">
    <property type="entry name" value="AB_hydrolase_fold"/>
</dbReference>
<evidence type="ECO:0000313" key="4">
    <source>
        <dbReference type="Proteomes" id="UP000016569"/>
    </source>
</evidence>